<evidence type="ECO:0000313" key="5">
    <source>
        <dbReference type="EMBL" id="GLJ70512.1"/>
    </source>
</evidence>
<keyword evidence="6" id="KW-1185">Reference proteome</keyword>
<reference evidence="5" key="2">
    <citation type="submission" date="2023-01" db="EMBL/GenBank/DDBJ databases">
        <authorList>
            <person name="Sun Q."/>
            <person name="Evtushenko L."/>
        </authorList>
    </citation>
    <scope>NUCLEOTIDE SEQUENCE</scope>
    <source>
        <strain evidence="5">VKM Ac-1246</strain>
    </source>
</reference>
<feature type="compositionally biased region" description="Polar residues" evidence="2">
    <location>
        <begin position="43"/>
        <end position="64"/>
    </location>
</feature>
<dbReference type="InterPro" id="IPR050585">
    <property type="entry name" value="Xaa-Pro_dipeptidyl-ppase/CocE"/>
</dbReference>
<dbReference type="SUPFAM" id="SSF53474">
    <property type="entry name" value="alpha/beta-Hydrolases"/>
    <property type="match status" value="1"/>
</dbReference>
<name>A0ABQ5T1Z2_9ACTN</name>
<dbReference type="Gene3D" id="3.40.50.1820">
    <property type="entry name" value="alpha/beta hydrolase"/>
    <property type="match status" value="1"/>
</dbReference>
<evidence type="ECO:0000313" key="6">
    <source>
        <dbReference type="Proteomes" id="UP001142292"/>
    </source>
</evidence>
<comment type="caution">
    <text evidence="5">The sequence shown here is derived from an EMBL/GenBank/DDBJ whole genome shotgun (WGS) entry which is preliminary data.</text>
</comment>
<sequence>MNIGILSFLFPFLALVAGFMPTTAPDVGSLAGEAEGLARTLPSAQAGRTAQPDQSAPSAQTPQAPLSPRAEAPQAAQARAGAWKPRLATYDVVVEKDIEITMSDGVVLRADVHRPAKADGTPAPGRFPVILTQNPYNKNVAGIITAGGGDYFVQRGYVFVETDVRGTGSSAGQWDAFGDREQKDGLDVANWATSKARPWSNGELGLWGPSYMAINQFFTAAQHPRGLKAMFPIVPAGDVYRDVVASGGQIDVGFIPLWFGAVTGAGLIPPAVNSTRPDASLTTLLQHVGGALGFQVPMLASALLASDVGYDGPFFQKRSPLSVVDEIDVPTFVTAGQYDIFQRGAPMLFDRIQRNGVDTKLLIGPWTHTEASTGAGLEGSGINSMSEMALRWFDTHIKDIPDPALDKDVAPVTYHEIGSGKWRTMKSWLGSEVTAKSYDLGSTLKPVRGDTILPLPVQGLCSRSTAQWTAGLAAIPGCETDNRVNDALGVSYETAPATSDLSFSGPISADLSVSTTGTDGLISVSVEDVAPDGSVDRITGGWQTLRHRAVTPSKSRKLNGQVVQPWHPYTVEAEQPVKPGTVYRVPVEVFPTGAVIEKGHRLRVTVHSYDLPHLLPNVKQLVRGVAGVMTIHHTKDNPSTVVLPVRK</sequence>
<feature type="signal peptide" evidence="3">
    <location>
        <begin position="1"/>
        <end position="24"/>
    </location>
</feature>
<feature type="compositionally biased region" description="Low complexity" evidence="2">
    <location>
        <begin position="68"/>
        <end position="78"/>
    </location>
</feature>
<dbReference type="Pfam" id="PF08530">
    <property type="entry name" value="PepX_C"/>
    <property type="match status" value="1"/>
</dbReference>
<dbReference type="Gene3D" id="2.60.120.260">
    <property type="entry name" value="Galactose-binding domain-like"/>
    <property type="match status" value="1"/>
</dbReference>
<dbReference type="PANTHER" id="PTHR43056">
    <property type="entry name" value="PEPTIDASE S9 PROLYL OLIGOPEPTIDASE"/>
    <property type="match status" value="1"/>
</dbReference>
<dbReference type="Pfam" id="PF02129">
    <property type="entry name" value="Peptidase_S15"/>
    <property type="match status" value="1"/>
</dbReference>
<protein>
    <submittedName>
        <fullName evidence="5">Peptidase</fullName>
    </submittedName>
</protein>
<keyword evidence="3" id="KW-0732">Signal</keyword>
<dbReference type="PANTHER" id="PTHR43056:SF10">
    <property type="entry name" value="COCE_NOND FAMILY, PUTATIVE (AFU_ORTHOLOGUE AFUA_7G00600)-RELATED"/>
    <property type="match status" value="1"/>
</dbReference>
<dbReference type="InterPro" id="IPR005674">
    <property type="entry name" value="CocE/Ser_esterase"/>
</dbReference>
<dbReference type="Proteomes" id="UP001142292">
    <property type="component" value="Unassembled WGS sequence"/>
</dbReference>
<dbReference type="InterPro" id="IPR029058">
    <property type="entry name" value="AB_hydrolase_fold"/>
</dbReference>
<dbReference type="SMART" id="SM00939">
    <property type="entry name" value="PepX_C"/>
    <property type="match status" value="1"/>
</dbReference>
<dbReference type="InterPro" id="IPR008979">
    <property type="entry name" value="Galactose-bd-like_sf"/>
</dbReference>
<feature type="chain" id="PRO_5045440338" evidence="3">
    <location>
        <begin position="25"/>
        <end position="647"/>
    </location>
</feature>
<proteinExistence type="predicted"/>
<organism evidence="5 6">
    <name type="scientific">Nocardioides luteus</name>
    <dbReference type="NCBI Taxonomy" id="1844"/>
    <lineage>
        <taxon>Bacteria</taxon>
        <taxon>Bacillati</taxon>
        <taxon>Actinomycetota</taxon>
        <taxon>Actinomycetes</taxon>
        <taxon>Propionibacteriales</taxon>
        <taxon>Nocardioidaceae</taxon>
        <taxon>Nocardioides</taxon>
    </lineage>
</organism>
<dbReference type="NCBIfam" id="TIGR00976">
    <property type="entry name" value="CocE_NonD"/>
    <property type="match status" value="1"/>
</dbReference>
<evidence type="ECO:0000256" key="2">
    <source>
        <dbReference type="SAM" id="MobiDB-lite"/>
    </source>
</evidence>
<reference evidence="5" key="1">
    <citation type="journal article" date="2014" name="Int. J. Syst. Evol. Microbiol.">
        <title>Complete genome of a new Firmicutes species belonging to the dominant human colonic microbiota ('Ruminococcus bicirculans') reveals two chromosomes and a selective capacity to utilize plant glucans.</title>
        <authorList>
            <consortium name="NISC Comparative Sequencing Program"/>
            <person name="Wegmann U."/>
            <person name="Louis P."/>
            <person name="Goesmann A."/>
            <person name="Henrissat B."/>
            <person name="Duncan S.H."/>
            <person name="Flint H.J."/>
        </authorList>
    </citation>
    <scope>NUCLEOTIDE SEQUENCE</scope>
    <source>
        <strain evidence="5">VKM Ac-1246</strain>
    </source>
</reference>
<dbReference type="Gene3D" id="1.10.3020.10">
    <property type="entry name" value="alpha-amino acid ester hydrolase ( Helical cap domain)"/>
    <property type="match status" value="1"/>
</dbReference>
<evidence type="ECO:0000256" key="1">
    <source>
        <dbReference type="ARBA" id="ARBA00022801"/>
    </source>
</evidence>
<dbReference type="RefSeq" id="WP_189119757.1">
    <property type="nucleotide sequence ID" value="NZ_BMRK01000014.1"/>
</dbReference>
<gene>
    <name evidence="5" type="ORF">GCM10017579_45480</name>
</gene>
<evidence type="ECO:0000256" key="3">
    <source>
        <dbReference type="SAM" id="SignalP"/>
    </source>
</evidence>
<keyword evidence="1" id="KW-0378">Hydrolase</keyword>
<dbReference type="SUPFAM" id="SSF49785">
    <property type="entry name" value="Galactose-binding domain-like"/>
    <property type="match status" value="1"/>
</dbReference>
<accession>A0ABQ5T1Z2</accession>
<feature type="region of interest" description="Disordered" evidence="2">
    <location>
        <begin position="43"/>
        <end position="78"/>
    </location>
</feature>
<dbReference type="InterPro" id="IPR013736">
    <property type="entry name" value="Xaa-Pro_dipept_C"/>
</dbReference>
<dbReference type="InterPro" id="IPR000383">
    <property type="entry name" value="Xaa-Pro-like_dom"/>
</dbReference>
<evidence type="ECO:0000259" key="4">
    <source>
        <dbReference type="SMART" id="SM00939"/>
    </source>
</evidence>
<feature type="domain" description="Xaa-Pro dipeptidyl-peptidase C-terminal" evidence="4">
    <location>
        <begin position="390"/>
        <end position="642"/>
    </location>
</feature>
<dbReference type="EMBL" id="BSEL01000012">
    <property type="protein sequence ID" value="GLJ70512.1"/>
    <property type="molecule type" value="Genomic_DNA"/>
</dbReference>